<dbReference type="SUPFAM" id="SSF52540">
    <property type="entry name" value="P-loop containing nucleoside triphosphate hydrolases"/>
    <property type="match status" value="1"/>
</dbReference>
<evidence type="ECO:0000313" key="2">
    <source>
        <dbReference type="EMBL" id="GIM93913.1"/>
    </source>
</evidence>
<feature type="domain" description="NB-ARC" evidence="1">
    <location>
        <begin position="56"/>
        <end position="183"/>
    </location>
</feature>
<name>A0A919TEE1_9ACTN</name>
<dbReference type="InterPro" id="IPR053137">
    <property type="entry name" value="NLR-like"/>
</dbReference>
<dbReference type="Pfam" id="PF13424">
    <property type="entry name" value="TPR_12"/>
    <property type="match status" value="1"/>
</dbReference>
<evidence type="ECO:0000313" key="3">
    <source>
        <dbReference type="Proteomes" id="UP000677082"/>
    </source>
</evidence>
<keyword evidence="3" id="KW-1185">Reference proteome</keyword>
<dbReference type="SUPFAM" id="SSF48452">
    <property type="entry name" value="TPR-like"/>
    <property type="match status" value="3"/>
</dbReference>
<dbReference type="Pfam" id="PF13374">
    <property type="entry name" value="TPR_10"/>
    <property type="match status" value="2"/>
</dbReference>
<dbReference type="InterPro" id="IPR002182">
    <property type="entry name" value="NB-ARC"/>
</dbReference>
<protein>
    <recommendedName>
        <fullName evidence="1">NB-ARC domain-containing protein</fullName>
    </recommendedName>
</protein>
<reference evidence="2 3" key="1">
    <citation type="submission" date="2021-03" db="EMBL/GenBank/DDBJ databases">
        <title>Whole genome shotgun sequence of Actinoplanes toevensis NBRC 105298.</title>
        <authorList>
            <person name="Komaki H."/>
            <person name="Tamura T."/>
        </authorList>
    </citation>
    <scope>NUCLEOTIDE SEQUENCE [LARGE SCALE GENOMIC DNA]</scope>
    <source>
        <strain evidence="2 3">NBRC 105298</strain>
    </source>
</reference>
<dbReference type="InterPro" id="IPR027417">
    <property type="entry name" value="P-loop_NTPase"/>
</dbReference>
<dbReference type="GO" id="GO:0043531">
    <property type="term" value="F:ADP binding"/>
    <property type="evidence" value="ECO:0007669"/>
    <property type="project" value="InterPro"/>
</dbReference>
<comment type="caution">
    <text evidence="2">The sequence shown here is derived from an EMBL/GenBank/DDBJ whole genome shotgun (WGS) entry which is preliminary data.</text>
</comment>
<dbReference type="PANTHER" id="PTHR46082">
    <property type="entry name" value="ATP/GTP-BINDING PROTEIN-RELATED"/>
    <property type="match status" value="1"/>
</dbReference>
<dbReference type="InterPro" id="IPR011990">
    <property type="entry name" value="TPR-like_helical_dom_sf"/>
</dbReference>
<sequence>MAAWDGSGARRHRYRPEERIIGDIPIRNRNFSGRDEALAALDRALEPGRHSLLLPNLYGLGGVGKTQLVIEYVHRHLDRYDLIWWIPAEQTSMVLASLTQIAHRLDLPVADDQQETARTVLNWLAGSDREWLLIYDNADEIAPLAQLIPTTGGHVILTTRNEEWGRIGDSIEVDVFSRTESIRFLVGRMGRQDRAPTVSEAEAGELAAKLGDLPLALDQAAAWMLATGMSIDEYLDVFEAHLLELLDEGRPPDYPFTIAAFVALAIENLRELDEALVELFALFAFLGGDGIPQSLLRRGGRGADLSPSLGAALRDPIRFGRLVRELHRYGLARKVTAARTSTGPDRSDRASGIQVHRLVQRVLRDTLAPEQREQALRNAQNLLAAAAPGDPDEIGELDLQGQIGPHLVPADMIHAHHRQGRQAVLDYTRYLYVVGDYENSRALADGAVTAWTTADSADPDVGENGQSTLLARACLANATRALGDSKEAAAILADVYERLLIAEDFGPRHPYTVITGSQRGYDLRIQGRYAEALAFDQDSLAAHREVFAGEEIYILRSIGSLASDHRLLGRFADAMRLDEEIAAHYGDVGVLGIDATRVNIDLARDLYGLGAYHAALARLEEWMPTVERLLGARHSHALLTDRTRAITLRKVGRVTEALDLMRDTRTRTVMRFGPDHEYALAATMSLVNLLRQDGNLDEAEQFVEDSLGRLHRDLGVDHPSTIAAEVNHAILLRSRNEDERAAAIGESAFRRLLEQLGAEHPYTICAGTSLATDRARQGRAPEALALSERMLELGREANADGFAVRDGADHPYVLMRTVNLAHDVRACGDEERAAKLFDGAVEQLTAVLGAEHPEVRAAVAGERLEGDIEPPPT</sequence>
<organism evidence="2 3">
    <name type="scientific">Paractinoplanes toevensis</name>
    <dbReference type="NCBI Taxonomy" id="571911"/>
    <lineage>
        <taxon>Bacteria</taxon>
        <taxon>Bacillati</taxon>
        <taxon>Actinomycetota</taxon>
        <taxon>Actinomycetes</taxon>
        <taxon>Micromonosporales</taxon>
        <taxon>Micromonosporaceae</taxon>
        <taxon>Paractinoplanes</taxon>
    </lineage>
</organism>
<proteinExistence type="predicted"/>
<dbReference type="Pfam" id="PF00931">
    <property type="entry name" value="NB-ARC"/>
    <property type="match status" value="1"/>
</dbReference>
<dbReference type="AlphaFoldDB" id="A0A919TEE1"/>
<dbReference type="Proteomes" id="UP000677082">
    <property type="component" value="Unassembled WGS sequence"/>
</dbReference>
<accession>A0A919TEE1</accession>
<dbReference type="PANTHER" id="PTHR46082:SF6">
    <property type="entry name" value="AAA+ ATPASE DOMAIN-CONTAINING PROTEIN-RELATED"/>
    <property type="match status" value="1"/>
</dbReference>
<gene>
    <name evidence="2" type="ORF">Ato02nite_057060</name>
</gene>
<dbReference type="EMBL" id="BOQN01000072">
    <property type="protein sequence ID" value="GIM93913.1"/>
    <property type="molecule type" value="Genomic_DNA"/>
</dbReference>
<dbReference type="RefSeq" id="WP_213009712.1">
    <property type="nucleotide sequence ID" value="NZ_BOQN01000072.1"/>
</dbReference>
<dbReference type="Gene3D" id="1.25.40.10">
    <property type="entry name" value="Tetratricopeptide repeat domain"/>
    <property type="match status" value="2"/>
</dbReference>
<evidence type="ECO:0000259" key="1">
    <source>
        <dbReference type="Pfam" id="PF00931"/>
    </source>
</evidence>
<dbReference type="NCBIfam" id="NF040586">
    <property type="entry name" value="FxSxx_TPR"/>
    <property type="match status" value="1"/>
</dbReference>
<dbReference type="Gene3D" id="3.40.50.300">
    <property type="entry name" value="P-loop containing nucleotide triphosphate hydrolases"/>
    <property type="match status" value="1"/>
</dbReference>